<name>A0A0P9NJW6_PSESX</name>
<dbReference type="InterPro" id="IPR050204">
    <property type="entry name" value="AraC_XylS_family_regulators"/>
</dbReference>
<dbReference type="SMART" id="SM00342">
    <property type="entry name" value="HTH_ARAC"/>
    <property type="match status" value="1"/>
</dbReference>
<evidence type="ECO:0000256" key="4">
    <source>
        <dbReference type="ARBA" id="ARBA00037345"/>
    </source>
</evidence>
<dbReference type="AlphaFoldDB" id="A0A0P9NJW6"/>
<dbReference type="Pfam" id="PF02311">
    <property type="entry name" value="AraC_binding"/>
    <property type="match status" value="1"/>
</dbReference>
<dbReference type="SUPFAM" id="SSF51215">
    <property type="entry name" value="Regulatory protein AraC"/>
    <property type="match status" value="1"/>
</dbReference>
<dbReference type="PROSITE" id="PS01124">
    <property type="entry name" value="HTH_ARAC_FAMILY_2"/>
    <property type="match status" value="1"/>
</dbReference>
<evidence type="ECO:0000259" key="5">
    <source>
        <dbReference type="PROSITE" id="PS01124"/>
    </source>
</evidence>
<keyword evidence="3" id="KW-0804">Transcription</keyword>
<keyword evidence="2" id="KW-0238">DNA-binding</keyword>
<dbReference type="PANTHER" id="PTHR46796:SF2">
    <property type="entry name" value="TRANSCRIPTIONAL REGULATORY PROTEIN"/>
    <property type="match status" value="1"/>
</dbReference>
<comment type="caution">
    <text evidence="6">The sequence shown here is derived from an EMBL/GenBank/DDBJ whole genome shotgun (WGS) entry which is preliminary data.</text>
</comment>
<dbReference type="InterPro" id="IPR037923">
    <property type="entry name" value="HTH-like"/>
</dbReference>
<reference evidence="6 7" key="1">
    <citation type="submission" date="2015-09" db="EMBL/GenBank/DDBJ databases">
        <title>Genome announcement of multiple Pseudomonas syringae strains.</title>
        <authorList>
            <person name="Thakur S."/>
            <person name="Wang P.W."/>
            <person name="Gong Y."/>
            <person name="Weir B.S."/>
            <person name="Guttman D.S."/>
        </authorList>
    </citation>
    <scope>NUCLEOTIDE SEQUENCE [LARGE SCALE GENOMIC DNA]</scope>
    <source>
        <strain evidence="6 7">ICMP17524</strain>
    </source>
</reference>
<dbReference type="InterPro" id="IPR003313">
    <property type="entry name" value="AraC-bd"/>
</dbReference>
<evidence type="ECO:0000256" key="1">
    <source>
        <dbReference type="ARBA" id="ARBA00023015"/>
    </source>
</evidence>
<dbReference type="SUPFAM" id="SSF46689">
    <property type="entry name" value="Homeodomain-like"/>
    <property type="match status" value="2"/>
</dbReference>
<dbReference type="InterPro" id="IPR009057">
    <property type="entry name" value="Homeodomain-like_sf"/>
</dbReference>
<evidence type="ECO:0000256" key="2">
    <source>
        <dbReference type="ARBA" id="ARBA00023125"/>
    </source>
</evidence>
<dbReference type="Proteomes" id="UP000050356">
    <property type="component" value="Unassembled WGS sequence"/>
</dbReference>
<dbReference type="InterPro" id="IPR018060">
    <property type="entry name" value="HTH_AraC"/>
</dbReference>
<gene>
    <name evidence="6" type="ORF">ALO50_100666</name>
</gene>
<dbReference type="GO" id="GO:0043565">
    <property type="term" value="F:sequence-specific DNA binding"/>
    <property type="evidence" value="ECO:0007669"/>
    <property type="project" value="InterPro"/>
</dbReference>
<dbReference type="EMBL" id="LJQA01000162">
    <property type="protein sequence ID" value="KPW99153.1"/>
    <property type="molecule type" value="Genomic_DNA"/>
</dbReference>
<keyword evidence="1" id="KW-0805">Transcription regulation</keyword>
<accession>A0A0P9NJW6</accession>
<protein>
    <submittedName>
        <fullName evidence="6">Transcriptional regulator, AraC family</fullName>
    </submittedName>
</protein>
<dbReference type="Pfam" id="PF12833">
    <property type="entry name" value="HTH_18"/>
    <property type="match status" value="1"/>
</dbReference>
<comment type="function">
    <text evidence="4">Regulatory protein of the TOL plasmid xyl operons. XylS activates the xylXYZLTEGFJQKIH operon required for the degradation of toluene, m-xylene and p-xylene.</text>
</comment>
<dbReference type="Gene3D" id="1.10.10.60">
    <property type="entry name" value="Homeodomain-like"/>
    <property type="match status" value="1"/>
</dbReference>
<dbReference type="GO" id="GO:0003700">
    <property type="term" value="F:DNA-binding transcription factor activity"/>
    <property type="evidence" value="ECO:0007669"/>
    <property type="project" value="InterPro"/>
</dbReference>
<dbReference type="PANTHER" id="PTHR46796">
    <property type="entry name" value="HTH-TYPE TRANSCRIPTIONAL ACTIVATOR RHAS-RELATED"/>
    <property type="match status" value="1"/>
</dbReference>
<evidence type="ECO:0000256" key="3">
    <source>
        <dbReference type="ARBA" id="ARBA00023163"/>
    </source>
</evidence>
<dbReference type="PATRIC" id="fig|264451.4.peg.3028"/>
<proteinExistence type="predicted"/>
<organism evidence="6 7">
    <name type="scientific">Pseudomonas syringae pv. cerasicola</name>
    <dbReference type="NCBI Taxonomy" id="264451"/>
    <lineage>
        <taxon>Bacteria</taxon>
        <taxon>Pseudomonadati</taxon>
        <taxon>Pseudomonadota</taxon>
        <taxon>Gammaproteobacteria</taxon>
        <taxon>Pseudomonadales</taxon>
        <taxon>Pseudomonadaceae</taxon>
        <taxon>Pseudomonas</taxon>
        <taxon>Pseudomonas syringae</taxon>
    </lineage>
</organism>
<evidence type="ECO:0000313" key="6">
    <source>
        <dbReference type="EMBL" id="KPW99153.1"/>
    </source>
</evidence>
<evidence type="ECO:0000313" key="7">
    <source>
        <dbReference type="Proteomes" id="UP000050356"/>
    </source>
</evidence>
<sequence length="293" mass="33424">MTSAISNRFHRFRCFMPSTHWIDLARDLDTGIETLHAHFQGHAYDPHWHDSYLVGVTRQGVQQFNCRRQRHASTPGQVFTLEPGEIHDGNAPCAEGFTYQMLYLDPHWLSRELSGLFEQAPDQHLPSFANTLQTESRLAHAVTFAFTALHQKELRIVRQSALDELLAQLIDRVQWRRMTDPDPRLPQVALRARDYLHAHLHQDVGMNELAAVCGVDRFRLTGAFKAAFGLPPHAYLVQLRLAKARRMLAAGIWPAQVASDLGFADQIHLGRWFMRAYGLSPAAYRLRCSNLPD</sequence>
<feature type="domain" description="HTH araC/xylS-type" evidence="5">
    <location>
        <begin position="190"/>
        <end position="287"/>
    </location>
</feature>